<dbReference type="EMBL" id="BAAATR010000004">
    <property type="protein sequence ID" value="GAA2234303.1"/>
    <property type="molecule type" value="Genomic_DNA"/>
</dbReference>
<protein>
    <submittedName>
        <fullName evidence="1">Uncharacterized protein</fullName>
    </submittedName>
</protein>
<reference evidence="1 2" key="1">
    <citation type="journal article" date="2019" name="Int. J. Syst. Evol. Microbiol.">
        <title>The Global Catalogue of Microorganisms (GCM) 10K type strain sequencing project: providing services to taxonomists for standard genome sequencing and annotation.</title>
        <authorList>
            <consortium name="The Broad Institute Genomics Platform"/>
            <consortium name="The Broad Institute Genome Sequencing Center for Infectious Disease"/>
            <person name="Wu L."/>
            <person name="Ma J."/>
        </authorList>
    </citation>
    <scope>NUCLEOTIDE SEQUENCE [LARGE SCALE GENOMIC DNA]</scope>
    <source>
        <strain evidence="1 2">JCM 7356</strain>
    </source>
</reference>
<evidence type="ECO:0000313" key="1">
    <source>
        <dbReference type="EMBL" id="GAA2234303.1"/>
    </source>
</evidence>
<keyword evidence="2" id="KW-1185">Reference proteome</keyword>
<proteinExistence type="predicted"/>
<name>A0ABN3DLU5_9ACTN</name>
<evidence type="ECO:0000313" key="2">
    <source>
        <dbReference type="Proteomes" id="UP001500305"/>
    </source>
</evidence>
<comment type="caution">
    <text evidence="1">The sequence shown here is derived from an EMBL/GenBank/DDBJ whole genome shotgun (WGS) entry which is preliminary data.</text>
</comment>
<accession>A0ABN3DLU5</accession>
<organism evidence="1 2">
    <name type="scientific">Kitasatospora cystarginea</name>
    <dbReference type="NCBI Taxonomy" id="58350"/>
    <lineage>
        <taxon>Bacteria</taxon>
        <taxon>Bacillati</taxon>
        <taxon>Actinomycetota</taxon>
        <taxon>Actinomycetes</taxon>
        <taxon>Kitasatosporales</taxon>
        <taxon>Streptomycetaceae</taxon>
        <taxon>Kitasatospora</taxon>
    </lineage>
</organism>
<dbReference type="Proteomes" id="UP001500305">
    <property type="component" value="Unassembled WGS sequence"/>
</dbReference>
<dbReference type="RefSeq" id="WP_344635320.1">
    <property type="nucleotide sequence ID" value="NZ_BAAATR010000004.1"/>
</dbReference>
<gene>
    <name evidence="1" type="ORF">GCM10010430_13800</name>
</gene>
<sequence>MAQERYGLREEWAARRGRATAPSAAPCPVPRLGYTTPVATGSGNPYTPAGVCGSGLGVVDSHALPGAVVYLLFNGATGQNCVTTMATHPAGQVAMDATPAAQGGTPASNPGSFTYYAGPVTLAAPKVCVRWGGSYAGASWTSDWSHYD</sequence>